<dbReference type="EMBL" id="CP012600">
    <property type="protein sequence ID" value="ALC83728.1"/>
    <property type="molecule type" value="Genomic_DNA"/>
</dbReference>
<name>A0A0M4GCL6_9BACI</name>
<reference evidence="2" key="1">
    <citation type="submission" date="2015-08" db="EMBL/GenBank/DDBJ databases">
        <title>Genome sequencing project for genomic taxonomy and phylogenomics of Bacillus-like bacteria.</title>
        <authorList>
            <person name="Liu B."/>
            <person name="Wang J."/>
            <person name="Zhu Y."/>
            <person name="Liu G."/>
            <person name="Chen Q."/>
            <person name="Chen Z."/>
            <person name="Lan J."/>
            <person name="Che J."/>
            <person name="Ge C."/>
            <person name="Shi H."/>
            <person name="Pan Z."/>
            <person name="Liu X."/>
        </authorList>
    </citation>
    <scope>NUCLEOTIDE SEQUENCE [LARGE SCALE GENOMIC DNA]</scope>
    <source>
        <strain evidence="2">FJAT-4402</strain>
    </source>
</reference>
<keyword evidence="2" id="KW-1185">Reference proteome</keyword>
<dbReference type="PATRIC" id="fig|1441095.3.peg.4659"/>
<sequence length="105" mass="12111">MKRTSKYLILLLLIIFSVRGFILSIEYEFHGNPKKIKESEEIMISHLDSKGYGRGDILAIKGIYNFTAPGGRKYGGSFVLKDTLEYYEYELHNGKVFELDDIPEK</sequence>
<accession>A0A0M4GCL6</accession>
<evidence type="ECO:0000313" key="2">
    <source>
        <dbReference type="Proteomes" id="UP000067625"/>
    </source>
</evidence>
<dbReference type="AlphaFoldDB" id="A0A0M4GCL6"/>
<gene>
    <name evidence="1" type="ORF">AM592_21035</name>
</gene>
<evidence type="ECO:0008006" key="3">
    <source>
        <dbReference type="Google" id="ProtNLM"/>
    </source>
</evidence>
<evidence type="ECO:0000313" key="1">
    <source>
        <dbReference type="EMBL" id="ALC83728.1"/>
    </source>
</evidence>
<dbReference type="RefSeq" id="WP_053605595.1">
    <property type="nucleotide sequence ID" value="NZ_CP012600.1"/>
</dbReference>
<reference evidence="1 2" key="2">
    <citation type="journal article" date="2016" name="Int. J. Syst. Evol. Microbiol.">
        <title>Bacillus gobiensis sp. nov., isolated from a soil sample.</title>
        <authorList>
            <person name="Liu B."/>
            <person name="Liu G.H."/>
            <person name="Cetin S."/>
            <person name="Schumann P."/>
            <person name="Pan Z.Z."/>
            <person name="Chen Q.Q."/>
        </authorList>
    </citation>
    <scope>NUCLEOTIDE SEQUENCE [LARGE SCALE GENOMIC DNA]</scope>
    <source>
        <strain evidence="1 2">FJAT-4402</strain>
    </source>
</reference>
<protein>
    <recommendedName>
        <fullName evidence="3">DUF3139 domain-containing protein</fullName>
    </recommendedName>
</protein>
<dbReference type="Proteomes" id="UP000067625">
    <property type="component" value="Chromosome"/>
</dbReference>
<proteinExistence type="predicted"/>
<organism evidence="1 2">
    <name type="scientific">Bacillus gobiensis</name>
    <dbReference type="NCBI Taxonomy" id="1441095"/>
    <lineage>
        <taxon>Bacteria</taxon>
        <taxon>Bacillati</taxon>
        <taxon>Bacillota</taxon>
        <taxon>Bacilli</taxon>
        <taxon>Bacillales</taxon>
        <taxon>Bacillaceae</taxon>
        <taxon>Bacillus</taxon>
    </lineage>
</organism>
<dbReference type="OrthoDB" id="9960246at2"/>
<dbReference type="STRING" id="1441095.AM592_21035"/>